<dbReference type="InterPro" id="IPR022892">
    <property type="entry name" value="RNaseHI"/>
</dbReference>
<accession>A0A9X7AS64</accession>
<dbReference type="InterPro" id="IPR012337">
    <property type="entry name" value="RNaseH-like_sf"/>
</dbReference>
<dbReference type="InterPro" id="IPR002156">
    <property type="entry name" value="RNaseH_domain"/>
</dbReference>
<evidence type="ECO:0000256" key="10">
    <source>
        <dbReference type="ARBA" id="ARBA00022801"/>
    </source>
</evidence>
<dbReference type="AlphaFoldDB" id="A0A9X7AS64"/>
<evidence type="ECO:0000313" key="13">
    <source>
        <dbReference type="EMBL" id="PFT50851.1"/>
    </source>
</evidence>
<evidence type="ECO:0000256" key="9">
    <source>
        <dbReference type="ARBA" id="ARBA00022759"/>
    </source>
</evidence>
<evidence type="ECO:0000256" key="2">
    <source>
        <dbReference type="ARBA" id="ARBA00001946"/>
    </source>
</evidence>
<dbReference type="GO" id="GO:0046872">
    <property type="term" value="F:metal ion binding"/>
    <property type="evidence" value="ECO:0007669"/>
    <property type="project" value="UniProtKB-KW"/>
</dbReference>
<comment type="similarity">
    <text evidence="4">Belongs to the RNase H family.</text>
</comment>
<keyword evidence="8" id="KW-0479">Metal-binding</keyword>
<organism evidence="13 14">
    <name type="scientific">Bacillus thuringiensis</name>
    <dbReference type="NCBI Taxonomy" id="1428"/>
    <lineage>
        <taxon>Bacteria</taxon>
        <taxon>Bacillati</taxon>
        <taxon>Bacillota</taxon>
        <taxon>Bacilli</taxon>
        <taxon>Bacillales</taxon>
        <taxon>Bacillaceae</taxon>
        <taxon>Bacillus</taxon>
        <taxon>Bacillus cereus group</taxon>
    </lineage>
</organism>
<gene>
    <name evidence="13" type="ORF">COK72_02255</name>
</gene>
<evidence type="ECO:0000313" key="14">
    <source>
        <dbReference type="Proteomes" id="UP000226106"/>
    </source>
</evidence>
<comment type="caution">
    <text evidence="13">The sequence shown here is derived from an EMBL/GenBank/DDBJ whole genome shotgun (WGS) entry which is preliminary data.</text>
</comment>
<evidence type="ECO:0000256" key="1">
    <source>
        <dbReference type="ARBA" id="ARBA00000077"/>
    </source>
</evidence>
<evidence type="ECO:0000256" key="8">
    <source>
        <dbReference type="ARBA" id="ARBA00022723"/>
    </source>
</evidence>
<dbReference type="RefSeq" id="WP_098392825.1">
    <property type="nucleotide sequence ID" value="NZ_NVCO01000007.1"/>
</dbReference>
<dbReference type="EMBL" id="NVCO01000007">
    <property type="protein sequence ID" value="PFT50851.1"/>
    <property type="molecule type" value="Genomic_DNA"/>
</dbReference>
<dbReference type="SUPFAM" id="SSF53098">
    <property type="entry name" value="Ribonuclease H-like"/>
    <property type="match status" value="1"/>
</dbReference>
<dbReference type="Gene3D" id="3.30.420.10">
    <property type="entry name" value="Ribonuclease H-like superfamily/Ribonuclease H"/>
    <property type="match status" value="1"/>
</dbReference>
<dbReference type="EC" id="3.1.26.4" evidence="6"/>
<evidence type="ECO:0000259" key="12">
    <source>
        <dbReference type="PROSITE" id="PS50879"/>
    </source>
</evidence>
<reference evidence="13 14" key="1">
    <citation type="submission" date="2017-09" db="EMBL/GenBank/DDBJ databases">
        <title>Large-scale bioinformatics analysis of Bacillus genomes uncovers conserved roles of natural products in bacterial physiology.</title>
        <authorList>
            <consortium name="Agbiome Team Llc"/>
            <person name="Bleich R.M."/>
            <person name="Grubbs K.J."/>
            <person name="Santa Maria K.C."/>
            <person name="Allen S.E."/>
            <person name="Farag S."/>
            <person name="Shank E.A."/>
            <person name="Bowers A."/>
        </authorList>
    </citation>
    <scope>NUCLEOTIDE SEQUENCE [LARGE SCALE GENOMIC DNA]</scope>
    <source>
        <strain evidence="13 14">AFS065400</strain>
    </source>
</reference>
<keyword evidence="11" id="KW-0460">Magnesium</keyword>
<proteinExistence type="inferred from homology"/>
<evidence type="ECO:0000256" key="3">
    <source>
        <dbReference type="ARBA" id="ARBA00002286"/>
    </source>
</evidence>
<evidence type="ECO:0000256" key="7">
    <source>
        <dbReference type="ARBA" id="ARBA00022722"/>
    </source>
</evidence>
<evidence type="ECO:0000256" key="5">
    <source>
        <dbReference type="ARBA" id="ARBA00011245"/>
    </source>
</evidence>
<dbReference type="PROSITE" id="PS50879">
    <property type="entry name" value="RNASE_H_1"/>
    <property type="match status" value="1"/>
</dbReference>
<dbReference type="PANTHER" id="PTHR10642">
    <property type="entry name" value="RIBONUCLEASE H1"/>
    <property type="match status" value="1"/>
</dbReference>
<dbReference type="GO" id="GO:0043137">
    <property type="term" value="P:DNA replication, removal of RNA primer"/>
    <property type="evidence" value="ECO:0007669"/>
    <property type="project" value="TreeGrafter"/>
</dbReference>
<dbReference type="Proteomes" id="UP000226106">
    <property type="component" value="Unassembled WGS sequence"/>
</dbReference>
<feature type="domain" description="RNase H type-1" evidence="12">
    <location>
        <begin position="1"/>
        <end position="147"/>
    </location>
</feature>
<comment type="function">
    <text evidence="3">Involved in the transposition of the insertion sequence.</text>
</comment>
<dbReference type="CDD" id="cd09278">
    <property type="entry name" value="RNase_HI_prokaryote_like"/>
    <property type="match status" value="1"/>
</dbReference>
<dbReference type="InterPro" id="IPR050092">
    <property type="entry name" value="RNase_H"/>
</dbReference>
<evidence type="ECO:0000256" key="6">
    <source>
        <dbReference type="ARBA" id="ARBA00012180"/>
    </source>
</evidence>
<keyword evidence="7" id="KW-0540">Nuclease</keyword>
<comment type="catalytic activity">
    <reaction evidence="1">
        <text>Endonucleolytic cleavage to 5'-phosphomonoester.</text>
        <dbReference type="EC" id="3.1.26.4"/>
    </reaction>
</comment>
<comment type="subunit">
    <text evidence="5">Monomer.</text>
</comment>
<dbReference type="GO" id="GO:0004523">
    <property type="term" value="F:RNA-DNA hybrid ribonuclease activity"/>
    <property type="evidence" value="ECO:0007669"/>
    <property type="project" value="UniProtKB-EC"/>
</dbReference>
<comment type="cofactor">
    <cofactor evidence="2">
        <name>Mg(2+)</name>
        <dbReference type="ChEBI" id="CHEBI:18420"/>
    </cofactor>
</comment>
<evidence type="ECO:0000256" key="11">
    <source>
        <dbReference type="ARBA" id="ARBA00022842"/>
    </source>
</evidence>
<keyword evidence="9" id="KW-0255">Endonuclease</keyword>
<dbReference type="InterPro" id="IPR036397">
    <property type="entry name" value="RNaseH_sf"/>
</dbReference>
<dbReference type="PANTHER" id="PTHR10642:SF26">
    <property type="entry name" value="RIBONUCLEASE H1"/>
    <property type="match status" value="1"/>
</dbReference>
<dbReference type="Pfam" id="PF00075">
    <property type="entry name" value="RNase_H"/>
    <property type="match status" value="1"/>
</dbReference>
<keyword evidence="10" id="KW-0378">Hydrolase</keyword>
<protein>
    <recommendedName>
        <fullName evidence="6">ribonuclease H</fullName>
        <ecNumber evidence="6">3.1.26.4</ecNumber>
    </recommendedName>
</protein>
<name>A0A9X7AS64_BACTU</name>
<dbReference type="GO" id="GO:0003676">
    <property type="term" value="F:nucleic acid binding"/>
    <property type="evidence" value="ECO:0007669"/>
    <property type="project" value="InterPro"/>
</dbReference>
<sequence length="159" mass="18189">MKDYIDVWTDGSCDNKNNEFGGVGIVMNYKSHNREISKAFGGGQTNNTMEMMAVVVALENIATTNIPIKIHSDSAYVVNCFLQKWYVNWRKNGWKNSKKKAVENKDIWERMIELVEKQKDVEFVKVKGHIGIPLNERCDQLAKSAVKKAREKKYGKEAS</sequence>
<evidence type="ECO:0000256" key="4">
    <source>
        <dbReference type="ARBA" id="ARBA00005300"/>
    </source>
</evidence>